<dbReference type="PROSITE" id="PS50109">
    <property type="entry name" value="HIS_KIN"/>
    <property type="match status" value="1"/>
</dbReference>
<dbReference type="Pfam" id="PF00672">
    <property type="entry name" value="HAMP"/>
    <property type="match status" value="1"/>
</dbReference>
<evidence type="ECO:0000256" key="13">
    <source>
        <dbReference type="SAM" id="Phobius"/>
    </source>
</evidence>
<sequence>MNLSSSRGFVKLPLRLILIVPFVVQISTSVGLVGYLSFKNGQKAVNELADQVMNKTNSLVNQHLNSYLAIPHQINQMNADAVNTGLLDLQDFERAGKYFWKQMQLYKNLGYNGYALATGQGAGSGNYPGSQASTIDLFPRAVNGVSKVYSYATDAQGNRTKLLSTYDYNIFAQPWYVNTVKAGKPIWSGVNTWDGEVGYIAASAGYPIYDKNGKLVAVFGIDLLLSNISDFLRQIQINQNDNVFIIERNGLLVANSSNQKPYVIVNRQTKRLAATDSRDPLIQATAKYLQQQLGDLQQIQDQQQFTFDFKGDRQFVKVTPWRDQFGLDWLVVVTIPEANFMEQINANTRTTIALCLLTLVVASIVGIYTSGWITQPILQLSQASQEIANGKFNRLVEVKGISELEILAQSFNHMGRQLQESFTALETANQQLEKTNAELEQRVEVRTAELQATIAELHYTQAQMVQSEKMSALGQMVAGVAHEINNPVNFIHGNITYVEEYTQDLLHLVQLYQKYLPEPPLEIQEALVAIDFDFLEQDLTKILQSMQMGTNRICEIVLSLRNFSRLDEAEMKKVDIHEGIDSTLVILNNRLKAKPDRPEIQVIKEYGKLPLVECYAGQLNQVFMNILNNAIDALEERDRNHTLEEIQAQASTICISTAAQDRTVTISIKDNGPGITEAVRSKLFDPFFTTKPVGKGTGLGLAISYQIVTEKHGGKLSCYSQPGQGAEFLIELPILQASAYS</sequence>
<evidence type="ECO:0000256" key="12">
    <source>
        <dbReference type="SAM" id="Coils"/>
    </source>
</evidence>
<organism evidence="16 17">
    <name type="scientific">Fischerella thermalis JSC-11</name>
    <dbReference type="NCBI Taxonomy" id="741277"/>
    <lineage>
        <taxon>Bacteria</taxon>
        <taxon>Bacillati</taxon>
        <taxon>Cyanobacteriota</taxon>
        <taxon>Cyanophyceae</taxon>
        <taxon>Nostocales</taxon>
        <taxon>Hapalosiphonaceae</taxon>
        <taxon>Fischerella</taxon>
    </lineage>
</organism>
<keyword evidence="9 13" id="KW-1133">Transmembrane helix</keyword>
<dbReference type="RefSeq" id="WP_009756652.1">
    <property type="nucleotide sequence ID" value="NZ_AGIZ01000004.1"/>
</dbReference>
<evidence type="ECO:0000256" key="6">
    <source>
        <dbReference type="ARBA" id="ARBA00022679"/>
    </source>
</evidence>
<dbReference type="InterPro" id="IPR003594">
    <property type="entry name" value="HATPase_dom"/>
</dbReference>
<evidence type="ECO:0000256" key="3">
    <source>
        <dbReference type="ARBA" id="ARBA00012438"/>
    </source>
</evidence>
<dbReference type="PRINTS" id="PR00344">
    <property type="entry name" value="BCTRLSENSOR"/>
</dbReference>
<dbReference type="Gene3D" id="3.30.450.20">
    <property type="entry name" value="PAS domain"/>
    <property type="match status" value="1"/>
</dbReference>
<evidence type="ECO:0000256" key="10">
    <source>
        <dbReference type="ARBA" id="ARBA00023012"/>
    </source>
</evidence>
<keyword evidence="8 16" id="KW-0418">Kinase</keyword>
<accession>G6FRZ2</accession>
<dbReference type="Pfam" id="PF02743">
    <property type="entry name" value="dCache_1"/>
    <property type="match status" value="1"/>
</dbReference>
<comment type="caution">
    <text evidence="16">The sequence shown here is derived from an EMBL/GenBank/DDBJ whole genome shotgun (WGS) entry which is preliminary data.</text>
</comment>
<keyword evidence="6" id="KW-0808">Transferase</keyword>
<dbReference type="GO" id="GO:0005886">
    <property type="term" value="C:plasma membrane"/>
    <property type="evidence" value="ECO:0007669"/>
    <property type="project" value="UniProtKB-SubCell"/>
</dbReference>
<dbReference type="Proteomes" id="UP000004344">
    <property type="component" value="Unassembled WGS sequence"/>
</dbReference>
<dbReference type="CDD" id="cd06225">
    <property type="entry name" value="HAMP"/>
    <property type="match status" value="1"/>
</dbReference>
<evidence type="ECO:0000256" key="7">
    <source>
        <dbReference type="ARBA" id="ARBA00022692"/>
    </source>
</evidence>
<evidence type="ECO:0000256" key="9">
    <source>
        <dbReference type="ARBA" id="ARBA00022989"/>
    </source>
</evidence>
<dbReference type="InterPro" id="IPR003660">
    <property type="entry name" value="HAMP_dom"/>
</dbReference>
<evidence type="ECO:0000256" key="2">
    <source>
        <dbReference type="ARBA" id="ARBA00004651"/>
    </source>
</evidence>
<dbReference type="GeneID" id="35797799"/>
<keyword evidence="17" id="KW-1185">Reference proteome</keyword>
<name>G6FRZ2_9CYAN</name>
<feature type="transmembrane region" description="Helical" evidence="13">
    <location>
        <begin position="351"/>
        <end position="373"/>
    </location>
</feature>
<keyword evidence="7 13" id="KW-0812">Transmembrane</keyword>
<feature type="transmembrane region" description="Helical" evidence="13">
    <location>
        <begin position="12"/>
        <end position="38"/>
    </location>
</feature>
<dbReference type="AlphaFoldDB" id="G6FRZ2"/>
<protein>
    <recommendedName>
        <fullName evidence="3">histidine kinase</fullName>
        <ecNumber evidence="3">2.7.13.3</ecNumber>
    </recommendedName>
</protein>
<dbReference type="InterPro" id="IPR005467">
    <property type="entry name" value="His_kinase_dom"/>
</dbReference>
<reference evidence="16 17" key="1">
    <citation type="submission" date="2011-09" db="EMBL/GenBank/DDBJ databases">
        <title>The draft genome of Fischerella sp. JSC-11.</title>
        <authorList>
            <consortium name="US DOE Joint Genome Institute (JGI-PGF)"/>
            <person name="Lucas S."/>
            <person name="Han J."/>
            <person name="Lapidus A."/>
            <person name="Cheng J.-F."/>
            <person name="Goodwin L."/>
            <person name="Pitluck S."/>
            <person name="Peters L."/>
            <person name="Land M.L."/>
            <person name="Hauser L."/>
            <person name="Sarkisova S."/>
            <person name="Bryant D.A."/>
            <person name="Brown I."/>
            <person name="Woyke T.J."/>
        </authorList>
    </citation>
    <scope>NUCLEOTIDE SEQUENCE [LARGE SCALE GENOMIC DNA]</scope>
    <source>
        <strain evidence="16 17">JSC-11</strain>
    </source>
</reference>
<feature type="coiled-coil region" evidence="12">
    <location>
        <begin position="418"/>
        <end position="456"/>
    </location>
</feature>
<keyword evidence="4" id="KW-1003">Cell membrane</keyword>
<dbReference type="PANTHER" id="PTHR43065">
    <property type="entry name" value="SENSOR HISTIDINE KINASE"/>
    <property type="match status" value="1"/>
</dbReference>
<keyword evidence="10" id="KW-0902">Two-component regulatory system</keyword>
<evidence type="ECO:0000256" key="11">
    <source>
        <dbReference type="ARBA" id="ARBA00023136"/>
    </source>
</evidence>
<comment type="subcellular location">
    <subcellularLocation>
        <location evidence="2">Cell membrane</location>
        <topology evidence="2">Multi-pass membrane protein</topology>
    </subcellularLocation>
</comment>
<comment type="catalytic activity">
    <reaction evidence="1">
        <text>ATP + protein L-histidine = ADP + protein N-phospho-L-histidine.</text>
        <dbReference type="EC" id="2.7.13.3"/>
    </reaction>
</comment>
<dbReference type="InterPro" id="IPR004358">
    <property type="entry name" value="Sig_transdc_His_kin-like_C"/>
</dbReference>
<keyword evidence="5" id="KW-0597">Phosphoprotein</keyword>
<dbReference type="InterPro" id="IPR036890">
    <property type="entry name" value="HATPase_C_sf"/>
</dbReference>
<evidence type="ECO:0000259" key="14">
    <source>
        <dbReference type="PROSITE" id="PS50109"/>
    </source>
</evidence>
<dbReference type="Gene3D" id="3.30.565.10">
    <property type="entry name" value="Histidine kinase-like ATPase, C-terminal domain"/>
    <property type="match status" value="1"/>
</dbReference>
<dbReference type="EMBL" id="AGIZ01000004">
    <property type="protein sequence ID" value="EHC16216.1"/>
    <property type="molecule type" value="Genomic_DNA"/>
</dbReference>
<dbReference type="GO" id="GO:0000155">
    <property type="term" value="F:phosphorelay sensor kinase activity"/>
    <property type="evidence" value="ECO:0007669"/>
    <property type="project" value="InterPro"/>
</dbReference>
<dbReference type="CDD" id="cd12913">
    <property type="entry name" value="PDC1_MCP_like"/>
    <property type="match status" value="1"/>
</dbReference>
<dbReference type="InterPro" id="IPR033479">
    <property type="entry name" value="dCache_1"/>
</dbReference>
<evidence type="ECO:0000256" key="5">
    <source>
        <dbReference type="ARBA" id="ARBA00022553"/>
    </source>
</evidence>
<evidence type="ECO:0000313" key="16">
    <source>
        <dbReference type="EMBL" id="EHC16216.1"/>
    </source>
</evidence>
<evidence type="ECO:0000256" key="1">
    <source>
        <dbReference type="ARBA" id="ARBA00000085"/>
    </source>
</evidence>
<feature type="domain" description="HAMP" evidence="15">
    <location>
        <begin position="371"/>
        <end position="423"/>
    </location>
</feature>
<dbReference type="SMART" id="SM00387">
    <property type="entry name" value="HATPase_c"/>
    <property type="match status" value="1"/>
</dbReference>
<dbReference type="SUPFAM" id="SSF158472">
    <property type="entry name" value="HAMP domain-like"/>
    <property type="match status" value="1"/>
</dbReference>
<dbReference type="SUPFAM" id="SSF47384">
    <property type="entry name" value="Homodimeric domain of signal transducing histidine kinase"/>
    <property type="match status" value="1"/>
</dbReference>
<dbReference type="InterPro" id="IPR003661">
    <property type="entry name" value="HisK_dim/P_dom"/>
</dbReference>
<evidence type="ECO:0000259" key="15">
    <source>
        <dbReference type="PROSITE" id="PS50885"/>
    </source>
</evidence>
<dbReference type="Pfam" id="PF02518">
    <property type="entry name" value="HATPase_c"/>
    <property type="match status" value="1"/>
</dbReference>
<dbReference type="SMART" id="SM00304">
    <property type="entry name" value="HAMP"/>
    <property type="match status" value="1"/>
</dbReference>
<keyword evidence="11 13" id="KW-0472">Membrane</keyword>
<proteinExistence type="predicted"/>
<keyword evidence="12" id="KW-0175">Coiled coil</keyword>
<evidence type="ECO:0000256" key="4">
    <source>
        <dbReference type="ARBA" id="ARBA00022475"/>
    </source>
</evidence>
<dbReference type="InterPro" id="IPR036097">
    <property type="entry name" value="HisK_dim/P_sf"/>
</dbReference>
<dbReference type="SUPFAM" id="SSF55874">
    <property type="entry name" value="ATPase domain of HSP90 chaperone/DNA topoisomerase II/histidine kinase"/>
    <property type="match status" value="1"/>
</dbReference>
<gene>
    <name evidence="16" type="ORF">FJSC11DRAFT_1639</name>
</gene>
<evidence type="ECO:0000313" key="17">
    <source>
        <dbReference type="Proteomes" id="UP000004344"/>
    </source>
</evidence>
<dbReference type="PANTHER" id="PTHR43065:SF50">
    <property type="entry name" value="HISTIDINE KINASE"/>
    <property type="match status" value="1"/>
</dbReference>
<dbReference type="PROSITE" id="PS50885">
    <property type="entry name" value="HAMP"/>
    <property type="match status" value="1"/>
</dbReference>
<dbReference type="Gene3D" id="1.10.287.130">
    <property type="match status" value="1"/>
</dbReference>
<evidence type="ECO:0000256" key="8">
    <source>
        <dbReference type="ARBA" id="ARBA00022777"/>
    </source>
</evidence>
<feature type="domain" description="Histidine kinase" evidence="14">
    <location>
        <begin position="479"/>
        <end position="736"/>
    </location>
</feature>
<dbReference type="CDD" id="cd00082">
    <property type="entry name" value="HisKA"/>
    <property type="match status" value="1"/>
</dbReference>
<dbReference type="EC" id="2.7.13.3" evidence="3"/>
<dbReference type="Gene3D" id="6.10.340.10">
    <property type="match status" value="1"/>
</dbReference>